<name>A0A7U9L406_9ACTN</name>
<dbReference type="GeneID" id="95625707"/>
<dbReference type="Pfam" id="PF25656">
    <property type="entry name" value="DUF7945"/>
    <property type="match status" value="1"/>
</dbReference>
<comment type="caution">
    <text evidence="1">The sequence shown here is derived from an EMBL/GenBank/DDBJ whole genome shotgun (WGS) entry which is preliminary data.</text>
</comment>
<reference evidence="1 2" key="1">
    <citation type="submission" date="2018-11" db="EMBL/GenBank/DDBJ databases">
        <title>Whole genome sequence of Streptomyces chrestomyceticus NBRC 13444(T).</title>
        <authorList>
            <person name="Komaki H."/>
            <person name="Tamura T."/>
        </authorList>
    </citation>
    <scope>NUCLEOTIDE SEQUENCE [LARGE SCALE GENOMIC DNA]</scope>
    <source>
        <strain evidence="1 2">NBRC 13444</strain>
    </source>
</reference>
<dbReference type="OrthoDB" id="8454954at2"/>
<accession>A0A7U9L406</accession>
<dbReference type="AlphaFoldDB" id="A0A7U9L406"/>
<proteinExistence type="predicted"/>
<gene>
    <name evidence="1" type="ORF">OEIGOIKO_07000</name>
</gene>
<sequence>MKSVEFPERRGEVISAVRALSDPEYQQRVWIERVYPQPEFFDDFTLNVNILGDAGVWDSPRETIGYTLVSVAEAEAMESLIARLEEALEGVGSESPDSDFLASSFWPGVVEAARNALALLTQ</sequence>
<dbReference type="NCBIfam" id="NF047838">
    <property type="entry name" value="SCO4402_fam"/>
    <property type="match status" value="1"/>
</dbReference>
<dbReference type="RefSeq" id="WP_125048198.1">
    <property type="nucleotide sequence ID" value="NZ_BHZC01000001.1"/>
</dbReference>
<protein>
    <submittedName>
        <fullName evidence="1">Uncharacterized protein</fullName>
    </submittedName>
</protein>
<dbReference type="Proteomes" id="UP000287830">
    <property type="component" value="Unassembled WGS sequence"/>
</dbReference>
<dbReference type="InterPro" id="IPR057705">
    <property type="entry name" value="DUF7945"/>
</dbReference>
<organism evidence="1 2">
    <name type="scientific">Streptomyces chrestomyceticus JCM 4735</name>
    <dbReference type="NCBI Taxonomy" id="1306181"/>
    <lineage>
        <taxon>Bacteria</taxon>
        <taxon>Bacillati</taxon>
        <taxon>Actinomycetota</taxon>
        <taxon>Actinomycetes</taxon>
        <taxon>Kitasatosporales</taxon>
        <taxon>Streptomycetaceae</taxon>
        <taxon>Streptomyces</taxon>
    </lineage>
</organism>
<evidence type="ECO:0000313" key="2">
    <source>
        <dbReference type="Proteomes" id="UP000287830"/>
    </source>
</evidence>
<evidence type="ECO:0000313" key="1">
    <source>
        <dbReference type="EMBL" id="GCD39171.1"/>
    </source>
</evidence>
<dbReference type="EMBL" id="BHZC01000001">
    <property type="protein sequence ID" value="GCD39171.1"/>
    <property type="molecule type" value="Genomic_DNA"/>
</dbReference>